<evidence type="ECO:0000313" key="8">
    <source>
        <dbReference type="EMBL" id="UTU50280.1"/>
    </source>
</evidence>
<dbReference type="Pfam" id="PF02152">
    <property type="entry name" value="FolB"/>
    <property type="match status" value="1"/>
</dbReference>
<evidence type="ECO:0000256" key="4">
    <source>
        <dbReference type="ARBA" id="ARBA00023270"/>
    </source>
</evidence>
<evidence type="ECO:0000256" key="3">
    <source>
        <dbReference type="ARBA" id="ARBA00023239"/>
    </source>
</evidence>
<dbReference type="InterPro" id="IPR043133">
    <property type="entry name" value="GTP-CH-I_C/QueF"/>
</dbReference>
<comment type="catalytic activity">
    <reaction evidence="6">
        <text>2 D-glyceraldehyde 3-phosphate = 4-(hydroxymethyl)-2-furancarboxaldehyde phosphate + phosphate + 2 H2O</text>
        <dbReference type="Rhea" id="RHEA:43536"/>
        <dbReference type="ChEBI" id="CHEBI:15377"/>
        <dbReference type="ChEBI" id="CHEBI:43474"/>
        <dbReference type="ChEBI" id="CHEBI:59776"/>
        <dbReference type="ChEBI" id="CHEBI:83407"/>
        <dbReference type="EC" id="4.2.3.153"/>
    </reaction>
</comment>
<dbReference type="Gene3D" id="3.40.1160.10">
    <property type="entry name" value="Acetylglutamate kinase-like"/>
    <property type="match status" value="1"/>
</dbReference>
<dbReference type="Pfam" id="PF04476">
    <property type="entry name" value="4HFCP_synth"/>
    <property type="match status" value="1"/>
</dbReference>
<dbReference type="InterPro" id="IPR006157">
    <property type="entry name" value="FolB_dom"/>
</dbReference>
<evidence type="ECO:0000256" key="6">
    <source>
        <dbReference type="ARBA" id="ARBA00047628"/>
    </source>
</evidence>
<dbReference type="EC" id="4.2.3.153" evidence="2"/>
<dbReference type="Gene3D" id="3.30.1130.10">
    <property type="match status" value="1"/>
</dbReference>
<reference evidence="8 9" key="1">
    <citation type="journal article" date="2022" name="Microbiol. Resour. Announc.">
        <title>Complete Genome Sequence of Mesorhizobium ciceri Strain R30, a Rhizobium Used as a Commercial Inoculant for Chickpea in Argentina.</title>
        <authorList>
            <person name="Foresto E."/>
            <person name="Revale S."/>
            <person name="Primo E."/>
            <person name="Nievas F."/>
            <person name="Carezzano E."/>
            <person name="Puente M."/>
            <person name="Alzari P."/>
            <person name="Mart M."/>
            <person name="Ben-Assaya M."/>
            <person name="Mornico D."/>
            <person name="Santoro M."/>
            <person name="Mart F."/>
            <person name="Giordano W."/>
            <person name="Bogino P."/>
        </authorList>
    </citation>
    <scope>NUCLEOTIDE SEQUENCE [LARGE SCALE GENOMIC DNA]</scope>
    <source>
        <strain evidence="8 9">R30</strain>
    </source>
</reference>
<dbReference type="Pfam" id="PF00696">
    <property type="entry name" value="AA_kinase"/>
    <property type="match status" value="1"/>
</dbReference>
<dbReference type="EMBL" id="CP088147">
    <property type="protein sequence ID" value="UTU50280.1"/>
    <property type="molecule type" value="Genomic_DNA"/>
</dbReference>
<dbReference type="InterPro" id="IPR001048">
    <property type="entry name" value="Asp/Glu/Uridylate_kinase"/>
</dbReference>
<evidence type="ECO:0000259" key="7">
    <source>
        <dbReference type="SMART" id="SM00905"/>
    </source>
</evidence>
<evidence type="ECO:0000313" key="9">
    <source>
        <dbReference type="Proteomes" id="UP001060070"/>
    </source>
</evidence>
<gene>
    <name evidence="8" type="ORF">LRP29_22700</name>
</gene>
<organism evidence="8 9">
    <name type="scientific">Mesorhizobium ciceri</name>
    <dbReference type="NCBI Taxonomy" id="39645"/>
    <lineage>
        <taxon>Bacteria</taxon>
        <taxon>Pseudomonadati</taxon>
        <taxon>Pseudomonadota</taxon>
        <taxon>Alphaproteobacteria</taxon>
        <taxon>Hyphomicrobiales</taxon>
        <taxon>Phyllobacteriaceae</taxon>
        <taxon>Mesorhizobium</taxon>
    </lineage>
</organism>
<dbReference type="RefSeq" id="WP_024504384.1">
    <property type="nucleotide sequence ID" value="NZ_CP088147.1"/>
</dbReference>
<dbReference type="GO" id="GO:0004150">
    <property type="term" value="F:dihydroneopterin aldolase activity"/>
    <property type="evidence" value="ECO:0007669"/>
    <property type="project" value="InterPro"/>
</dbReference>
<proteinExistence type="predicted"/>
<name>A0AB38T5V6_9HYPH</name>
<dbReference type="Proteomes" id="UP001060070">
    <property type="component" value="Chromosome"/>
</dbReference>
<dbReference type="GO" id="GO:0006760">
    <property type="term" value="P:folic acid-containing compound metabolic process"/>
    <property type="evidence" value="ECO:0007669"/>
    <property type="project" value="InterPro"/>
</dbReference>
<dbReference type="SUPFAM" id="SSF53633">
    <property type="entry name" value="Carbamate kinase-like"/>
    <property type="match status" value="1"/>
</dbReference>
<protein>
    <recommendedName>
        <fullName evidence="2">(5-formylfuran-3-yl)methyl phosphate synthase</fullName>
        <ecNumber evidence="2">4.2.3.153</ecNumber>
    </recommendedName>
    <alternativeName>
        <fullName evidence="5">4-(hydroxymethyl)-2-furancarboxaldehyde-phosphate synthase</fullName>
    </alternativeName>
</protein>
<dbReference type="SMART" id="SM00905">
    <property type="entry name" value="FolB"/>
    <property type="match status" value="1"/>
</dbReference>
<dbReference type="SUPFAM" id="SSF55620">
    <property type="entry name" value="Tetrahydrobiopterin biosynthesis enzymes-like"/>
    <property type="match status" value="1"/>
</dbReference>
<accession>A0AB38T5V6</accession>
<sequence>MTRMLASVTGIEEAEIALSGGVDIVDLKDPKAGALGAVSMETMLRTISFIAGRAPVSAVCGDLPMEPETIRIKAEEIAATGVDYVKIGFFPSANISACAQVLEPLAARTKLIAVLFADLAPDFELLPMFARHRFHGVMVDTAQKGKGRLLDHLPPERIPGFVDRTKSLGLMVGLSGSLEAPDIPRLLPFAPDFLGFRGALCGHSGRTSSISAEAVSQIRELIPAESGTGDQSSIDYRLLAARGYSPDTDPTLGTDRIFVRDFVLPVQIGAYSFEHGHTQKVRFDVIADVLQITDHPEDMRHVFSYDIVMDGIRTIVARGHIQLSEALAEQVAAHVLENQRVVRVTVRVEKLELGPGGVGVEIERKRQSAGRGAASGIAGRKDRSVVFRPRQERPEVLRRAIVKLGGSTAHAAEMKSWIAALAGSRLPIVIVPGGGLFADHVRETQTSMDFSDTAAHAMAILAMEQFGHVILDRDERLAPARSLDEIGRVLEAGKVPVWLPSSLALAALDVPASWDITSDSLAAWLAGKLGANALLLIKQTGAFFDSDTADSLRARGIVDPGFAAMLPDGIDFHLAGPKDAAGAGAMLASGKLPGIRIVASTGSSAKKAG</sequence>
<keyword evidence="4" id="KW-0704">Schiff base</keyword>
<evidence type="ECO:0000256" key="1">
    <source>
        <dbReference type="ARBA" id="ARBA00003810"/>
    </source>
</evidence>
<dbReference type="AlphaFoldDB" id="A0AB38T5V6"/>
<dbReference type="CDD" id="cd00651">
    <property type="entry name" value="TFold"/>
    <property type="match status" value="1"/>
</dbReference>
<keyword evidence="3 8" id="KW-0456">Lyase</keyword>
<keyword evidence="9" id="KW-1185">Reference proteome</keyword>
<feature type="domain" description="Dihydroneopterin aldolase/epimerase" evidence="7">
    <location>
        <begin position="257"/>
        <end position="364"/>
    </location>
</feature>
<dbReference type="InterPro" id="IPR036393">
    <property type="entry name" value="AceGlu_kinase-like_sf"/>
</dbReference>
<evidence type="ECO:0000256" key="2">
    <source>
        <dbReference type="ARBA" id="ARBA00012553"/>
    </source>
</evidence>
<comment type="function">
    <text evidence="1">Catalyzes the formation of 4-(hydroxymethyl)-2-furancarboxaldehyde phosphate (4-HFC-P) from two molecules of glyceraldehyde-3-P (GA-3-P).</text>
</comment>
<evidence type="ECO:0000256" key="5">
    <source>
        <dbReference type="ARBA" id="ARBA00032523"/>
    </source>
</evidence>
<dbReference type="InterPro" id="IPR007565">
    <property type="entry name" value="4HFCP_synth"/>
</dbReference>